<dbReference type="InterPro" id="IPR006076">
    <property type="entry name" value="FAD-dep_OxRdtase"/>
</dbReference>
<evidence type="ECO:0000259" key="3">
    <source>
        <dbReference type="Pfam" id="PF01266"/>
    </source>
</evidence>
<dbReference type="InterPro" id="IPR044560">
    <property type="entry name" value="MOase"/>
</dbReference>
<protein>
    <submittedName>
        <fullName evidence="4">Zeaxanthin epoxidase chloroplastic-like</fullName>
    </submittedName>
</protein>
<dbReference type="InterPro" id="IPR036188">
    <property type="entry name" value="FAD/NAD-bd_sf"/>
</dbReference>
<dbReference type="AlphaFoldDB" id="A0AAD8NBK8"/>
<accession>A0AAD8NBK8</accession>
<keyword evidence="5" id="KW-1185">Reference proteome</keyword>
<keyword evidence="2" id="KW-0503">Monooxygenase</keyword>
<reference evidence="4" key="1">
    <citation type="submission" date="2023-02" db="EMBL/GenBank/DDBJ databases">
        <title>Genome of toxic invasive species Heracleum sosnowskyi carries increased number of genes despite the absence of recent whole-genome duplications.</title>
        <authorList>
            <person name="Schelkunov M."/>
            <person name="Shtratnikova V."/>
            <person name="Makarenko M."/>
            <person name="Klepikova A."/>
            <person name="Omelchenko D."/>
            <person name="Novikova G."/>
            <person name="Obukhova E."/>
            <person name="Bogdanov V."/>
            <person name="Penin A."/>
            <person name="Logacheva M."/>
        </authorList>
    </citation>
    <scope>NUCLEOTIDE SEQUENCE</scope>
    <source>
        <strain evidence="4">Hsosn_3</strain>
        <tissue evidence="4">Leaf</tissue>
    </source>
</reference>
<dbReference type="Proteomes" id="UP001237642">
    <property type="component" value="Unassembled WGS sequence"/>
</dbReference>
<name>A0AAD8NBK8_9APIA</name>
<dbReference type="Gene3D" id="3.50.50.60">
    <property type="entry name" value="FAD/NAD(P)-binding domain"/>
    <property type="match status" value="1"/>
</dbReference>
<feature type="domain" description="FAD dependent oxidoreductase" evidence="3">
    <location>
        <begin position="12"/>
        <end position="59"/>
    </location>
</feature>
<evidence type="ECO:0000256" key="2">
    <source>
        <dbReference type="ARBA" id="ARBA00023033"/>
    </source>
</evidence>
<dbReference type="Pfam" id="PF01266">
    <property type="entry name" value="DAO"/>
    <property type="match status" value="1"/>
</dbReference>
<organism evidence="4 5">
    <name type="scientific">Heracleum sosnowskyi</name>
    <dbReference type="NCBI Taxonomy" id="360622"/>
    <lineage>
        <taxon>Eukaryota</taxon>
        <taxon>Viridiplantae</taxon>
        <taxon>Streptophyta</taxon>
        <taxon>Embryophyta</taxon>
        <taxon>Tracheophyta</taxon>
        <taxon>Spermatophyta</taxon>
        <taxon>Magnoliopsida</taxon>
        <taxon>eudicotyledons</taxon>
        <taxon>Gunneridae</taxon>
        <taxon>Pentapetalae</taxon>
        <taxon>asterids</taxon>
        <taxon>campanulids</taxon>
        <taxon>Apiales</taxon>
        <taxon>Apiaceae</taxon>
        <taxon>Apioideae</taxon>
        <taxon>apioid superclade</taxon>
        <taxon>Tordylieae</taxon>
        <taxon>Tordyliinae</taxon>
        <taxon>Heracleum</taxon>
    </lineage>
</organism>
<dbReference type="PANTHER" id="PTHR45934:SF1">
    <property type="entry name" value="OS04G0423100 PROTEIN"/>
    <property type="match status" value="1"/>
</dbReference>
<dbReference type="EMBL" id="JAUIZM010000001">
    <property type="protein sequence ID" value="KAK1403804.1"/>
    <property type="molecule type" value="Genomic_DNA"/>
</dbReference>
<dbReference type="PANTHER" id="PTHR45934">
    <property type="entry name" value="FAD/NAD(P)-BINDING OXIDOREDUCTASE FAMILY PROTEIN"/>
    <property type="match status" value="1"/>
</dbReference>
<evidence type="ECO:0000256" key="1">
    <source>
        <dbReference type="ARBA" id="ARBA00023002"/>
    </source>
</evidence>
<dbReference type="GO" id="GO:0004497">
    <property type="term" value="F:monooxygenase activity"/>
    <property type="evidence" value="ECO:0007669"/>
    <property type="project" value="UniProtKB-KW"/>
</dbReference>
<reference evidence="4" key="2">
    <citation type="submission" date="2023-05" db="EMBL/GenBank/DDBJ databases">
        <authorList>
            <person name="Schelkunov M.I."/>
        </authorList>
    </citation>
    <scope>NUCLEOTIDE SEQUENCE</scope>
    <source>
        <strain evidence="4">Hsosn_3</strain>
        <tissue evidence="4">Leaf</tissue>
    </source>
</reference>
<proteinExistence type="predicted"/>
<keyword evidence="1" id="KW-0560">Oxidoreductase</keyword>
<dbReference type="SUPFAM" id="SSF51905">
    <property type="entry name" value="FAD/NAD(P)-binding domain"/>
    <property type="match status" value="1"/>
</dbReference>
<gene>
    <name evidence="4" type="ORF">POM88_003409</name>
</gene>
<evidence type="ECO:0000313" key="4">
    <source>
        <dbReference type="EMBL" id="KAK1403804.1"/>
    </source>
</evidence>
<evidence type="ECO:0000313" key="5">
    <source>
        <dbReference type="Proteomes" id="UP001237642"/>
    </source>
</evidence>
<comment type="caution">
    <text evidence="4">The sequence shown here is derived from an EMBL/GenBank/DDBJ whole genome shotgun (WGS) entry which is preliminary data.</text>
</comment>
<sequence length="118" mass="12990">MERVMGMNKVEDVVIVGGGICGLATAVALKRVGINVVVLERAESLRTTGASITLASNAWLALDALGVSHKLSHLYSPLTKIQKFESFFQGQQVNPKSYRLEFLIIRGRGIHEFKVHKK</sequence>